<organism evidence="5 6">
    <name type="scientific">Phlebiopsis gigantea (strain 11061_1 CR5-6)</name>
    <name type="common">White-rot fungus</name>
    <name type="synonym">Peniophora gigantea</name>
    <dbReference type="NCBI Taxonomy" id="745531"/>
    <lineage>
        <taxon>Eukaryota</taxon>
        <taxon>Fungi</taxon>
        <taxon>Dikarya</taxon>
        <taxon>Basidiomycota</taxon>
        <taxon>Agaricomycotina</taxon>
        <taxon>Agaricomycetes</taxon>
        <taxon>Polyporales</taxon>
        <taxon>Phanerochaetaceae</taxon>
        <taxon>Phlebiopsis</taxon>
    </lineage>
</organism>
<dbReference type="PANTHER" id="PTHR40463:SF1">
    <property type="entry name" value="PH-RESPONSE REGULATOR PROTEIN PALC"/>
    <property type="match status" value="1"/>
</dbReference>
<comment type="similarity">
    <text evidence="1">Belongs to the palC family.</text>
</comment>
<evidence type="ECO:0000259" key="4">
    <source>
        <dbReference type="PROSITE" id="PS51180"/>
    </source>
</evidence>
<dbReference type="HOGENOM" id="CLU_027723_0_0_1"/>
<evidence type="ECO:0000256" key="1">
    <source>
        <dbReference type="ARBA" id="ARBA00010997"/>
    </source>
</evidence>
<dbReference type="CDD" id="cd09245">
    <property type="entry name" value="BRO1_UmRIM23-like"/>
    <property type="match status" value="1"/>
</dbReference>
<dbReference type="OrthoDB" id="10266451at2759"/>
<keyword evidence="6" id="KW-1185">Reference proteome</keyword>
<sequence length="466" mass="50127">MCSYLYELPTTGAVSFGDFVYDQSASYISEVSDTTEARANLRAALKESKRTDEKDHLRLVKVLDDYIPKLYGVIAAVNAGELVPRSEPIFSWRTTLSSTLFHSSPRLSIPSLAAELAFTLLTYAFALSNLARAVVASLGQYETERGISETERQAKDERLGFAVTLLSKAAGLFEHIAKEVMADWDAARERALAAGIPCPHPPDLSREVLIGLSKLALADAQNLAVRKLLTRAAFESTVTPGPPLPKSHPSPALTAKLHLECAAFYSSAHRSNSGSSGSSAGSEGADEVVPELRRYLADELALHGALAHKWLGVDAGENGGSQKSGVAVGFLVWAKKELEDLKGGGGGINVGISTDREKEMKEARKARVQDELESVGVFLKGYKRMNDSMAFETVPPQSELQTSIPAGRMAVAIRPYARPAPAFGPGSAEYVQQHAEEVERLVQDEQRHNSSSSSPIGSYAGAGSYY</sequence>
<dbReference type="GO" id="GO:0005886">
    <property type="term" value="C:plasma membrane"/>
    <property type="evidence" value="ECO:0007669"/>
    <property type="project" value="TreeGrafter"/>
</dbReference>
<dbReference type="AlphaFoldDB" id="A0A0C3PKR1"/>
<dbReference type="Proteomes" id="UP000053257">
    <property type="component" value="Unassembled WGS sequence"/>
</dbReference>
<evidence type="ECO:0000313" key="5">
    <source>
        <dbReference type="EMBL" id="KIP06958.1"/>
    </source>
</evidence>
<evidence type="ECO:0000256" key="3">
    <source>
        <dbReference type="SAM" id="MobiDB-lite"/>
    </source>
</evidence>
<dbReference type="EMBL" id="KN840506">
    <property type="protein sequence ID" value="KIP06958.1"/>
    <property type="molecule type" value="Genomic_DNA"/>
</dbReference>
<evidence type="ECO:0000313" key="6">
    <source>
        <dbReference type="Proteomes" id="UP000053257"/>
    </source>
</evidence>
<dbReference type="SMART" id="SM01041">
    <property type="entry name" value="BRO1"/>
    <property type="match status" value="1"/>
</dbReference>
<dbReference type="PANTHER" id="PTHR40463">
    <property type="entry name" value="PH-RESPONSE REGULATOR PROTEIN PALC"/>
    <property type="match status" value="1"/>
</dbReference>
<dbReference type="InterPro" id="IPR038499">
    <property type="entry name" value="BRO1_sf"/>
</dbReference>
<feature type="region of interest" description="Disordered" evidence="3">
    <location>
        <begin position="443"/>
        <end position="466"/>
    </location>
</feature>
<reference evidence="5 6" key="1">
    <citation type="journal article" date="2014" name="PLoS Genet.">
        <title>Analysis of the Phlebiopsis gigantea genome, transcriptome and secretome provides insight into its pioneer colonization strategies of wood.</title>
        <authorList>
            <person name="Hori C."/>
            <person name="Ishida T."/>
            <person name="Igarashi K."/>
            <person name="Samejima M."/>
            <person name="Suzuki H."/>
            <person name="Master E."/>
            <person name="Ferreira P."/>
            <person name="Ruiz-Duenas F.J."/>
            <person name="Held B."/>
            <person name="Canessa P."/>
            <person name="Larrondo L.F."/>
            <person name="Schmoll M."/>
            <person name="Druzhinina I.S."/>
            <person name="Kubicek C.P."/>
            <person name="Gaskell J.A."/>
            <person name="Kersten P."/>
            <person name="St John F."/>
            <person name="Glasner J."/>
            <person name="Sabat G."/>
            <person name="Splinter BonDurant S."/>
            <person name="Syed K."/>
            <person name="Yadav J."/>
            <person name="Mgbeahuruike A.C."/>
            <person name="Kovalchuk A."/>
            <person name="Asiegbu F.O."/>
            <person name="Lackner G."/>
            <person name="Hoffmeister D."/>
            <person name="Rencoret J."/>
            <person name="Gutierrez A."/>
            <person name="Sun H."/>
            <person name="Lindquist E."/>
            <person name="Barry K."/>
            <person name="Riley R."/>
            <person name="Grigoriev I.V."/>
            <person name="Henrissat B."/>
            <person name="Kues U."/>
            <person name="Berka R.M."/>
            <person name="Martinez A.T."/>
            <person name="Covert S.F."/>
            <person name="Blanchette R.A."/>
            <person name="Cullen D."/>
        </authorList>
    </citation>
    <scope>NUCLEOTIDE SEQUENCE [LARGE SCALE GENOMIC DNA]</scope>
    <source>
        <strain evidence="5 6">11061_1 CR5-6</strain>
    </source>
</reference>
<dbReference type="Pfam" id="PF03097">
    <property type="entry name" value="BRO1"/>
    <property type="match status" value="1"/>
</dbReference>
<protein>
    <recommendedName>
        <fullName evidence="2">pH-response regulator protein palC</fullName>
    </recommendedName>
</protein>
<dbReference type="InterPro" id="IPR004328">
    <property type="entry name" value="BRO1_dom"/>
</dbReference>
<gene>
    <name evidence="5" type="ORF">PHLGIDRAFT_90136</name>
</gene>
<dbReference type="PROSITE" id="PS51180">
    <property type="entry name" value="BRO1"/>
    <property type="match status" value="1"/>
</dbReference>
<evidence type="ECO:0000256" key="2">
    <source>
        <dbReference type="ARBA" id="ARBA00022193"/>
    </source>
</evidence>
<feature type="domain" description="BRO1" evidence="4">
    <location>
        <begin position="2"/>
        <end position="448"/>
    </location>
</feature>
<name>A0A0C3PKR1_PHLG1</name>
<accession>A0A0C3PKR1</accession>
<feature type="compositionally biased region" description="Low complexity" evidence="3">
    <location>
        <begin position="450"/>
        <end position="466"/>
    </location>
</feature>
<dbReference type="GO" id="GO:0071467">
    <property type="term" value="P:cellular response to pH"/>
    <property type="evidence" value="ECO:0007669"/>
    <property type="project" value="InterPro"/>
</dbReference>
<dbReference type="InterPro" id="IPR037505">
    <property type="entry name" value="pH-resp_palC"/>
</dbReference>
<dbReference type="STRING" id="745531.A0A0C3PKR1"/>
<dbReference type="Gene3D" id="1.25.40.280">
    <property type="entry name" value="alix/aip1 like domains"/>
    <property type="match status" value="1"/>
</dbReference>
<proteinExistence type="inferred from homology"/>